<reference evidence="2" key="1">
    <citation type="submission" date="2014-12" db="EMBL/GenBank/DDBJ databases">
        <title>Insight into the proteome of Arion vulgaris.</title>
        <authorList>
            <person name="Aradska J."/>
            <person name="Bulat T."/>
            <person name="Smidak R."/>
            <person name="Sarate P."/>
            <person name="Gangsoo J."/>
            <person name="Sialana F."/>
            <person name="Bilban M."/>
            <person name="Lubec G."/>
        </authorList>
    </citation>
    <scope>NUCLEOTIDE SEQUENCE</scope>
    <source>
        <tissue evidence="2">Skin</tissue>
    </source>
</reference>
<evidence type="ECO:0000313" key="2">
    <source>
        <dbReference type="EMBL" id="CEK99767.1"/>
    </source>
</evidence>
<dbReference type="AlphaFoldDB" id="A0A0B7C3K4"/>
<feature type="transmembrane region" description="Helical" evidence="1">
    <location>
        <begin position="73"/>
        <end position="99"/>
    </location>
</feature>
<feature type="non-terminal residue" evidence="2">
    <location>
        <position position="105"/>
    </location>
</feature>
<gene>
    <name evidence="2" type="primary">ORF222088</name>
</gene>
<feature type="non-terminal residue" evidence="2">
    <location>
        <position position="1"/>
    </location>
</feature>
<sequence length="105" mass="12068">EVRADQHHDETYLPPSTESIKDTHVLFPEANTTLTTRDFSKDCRSLLRFNYEDYCAPKTFNSSLLKFSNTSNFHAGFIALTVITTILLLLASIVVFVLYKRHEIQ</sequence>
<keyword evidence="1" id="KW-1133">Transmembrane helix</keyword>
<evidence type="ECO:0000256" key="1">
    <source>
        <dbReference type="SAM" id="Phobius"/>
    </source>
</evidence>
<proteinExistence type="predicted"/>
<name>A0A0B7C3K4_9EUPU</name>
<keyword evidence="1" id="KW-0812">Transmembrane</keyword>
<protein>
    <submittedName>
        <fullName evidence="2">Uncharacterized protein</fullName>
    </submittedName>
</protein>
<keyword evidence="1" id="KW-0472">Membrane</keyword>
<dbReference type="EMBL" id="HACG01052896">
    <property type="protein sequence ID" value="CEK99767.1"/>
    <property type="molecule type" value="Transcribed_RNA"/>
</dbReference>
<accession>A0A0B7C3K4</accession>
<organism evidence="2">
    <name type="scientific">Arion vulgaris</name>
    <dbReference type="NCBI Taxonomy" id="1028688"/>
    <lineage>
        <taxon>Eukaryota</taxon>
        <taxon>Metazoa</taxon>
        <taxon>Spiralia</taxon>
        <taxon>Lophotrochozoa</taxon>
        <taxon>Mollusca</taxon>
        <taxon>Gastropoda</taxon>
        <taxon>Heterobranchia</taxon>
        <taxon>Euthyneura</taxon>
        <taxon>Panpulmonata</taxon>
        <taxon>Eupulmonata</taxon>
        <taxon>Stylommatophora</taxon>
        <taxon>Helicina</taxon>
        <taxon>Arionoidea</taxon>
        <taxon>Arionidae</taxon>
        <taxon>Arion</taxon>
    </lineage>
</organism>